<proteinExistence type="predicted"/>
<organism evidence="1">
    <name type="scientific">uncultured Mycobacterium sp</name>
    <dbReference type="NCBI Taxonomy" id="171292"/>
    <lineage>
        <taxon>Bacteria</taxon>
        <taxon>Bacillati</taxon>
        <taxon>Actinomycetota</taxon>
        <taxon>Actinomycetes</taxon>
        <taxon>Mycobacteriales</taxon>
        <taxon>Mycobacteriaceae</taxon>
        <taxon>Mycobacterium</taxon>
        <taxon>environmental samples</taxon>
    </lineage>
</organism>
<sequence length="111" mass="11875">MVNSLGMFGTSLATHASAVLKKPRTKSGNLRFQCWITEEFAYTARARVVFSAQIAAEPFAGAWNFKLGAALPAMGGVSFFGHTFSNFSGGCPCPCPRTQRYVVPVAQALVP</sequence>
<gene>
    <name evidence="1" type="ORF">MHPYR_530047</name>
</gene>
<protein>
    <submittedName>
        <fullName evidence="1">Uncharacterized protein</fullName>
    </submittedName>
</protein>
<dbReference type="EMBL" id="FLQS01000049">
    <property type="protein sequence ID" value="SBS78260.1"/>
    <property type="molecule type" value="Genomic_DNA"/>
</dbReference>
<accession>A0A1Y5PLI2</accession>
<dbReference type="AlphaFoldDB" id="A0A1Y5PLI2"/>
<evidence type="ECO:0000313" key="1">
    <source>
        <dbReference type="EMBL" id="SBS78260.1"/>
    </source>
</evidence>
<name>A0A1Y5PLI2_9MYCO</name>
<reference evidence="1" key="1">
    <citation type="submission" date="2016-03" db="EMBL/GenBank/DDBJ databases">
        <authorList>
            <person name="Ploux O."/>
        </authorList>
    </citation>
    <scope>NUCLEOTIDE SEQUENCE</scope>
    <source>
        <strain evidence="1">UC10</strain>
    </source>
</reference>